<dbReference type="EMBL" id="CP036274">
    <property type="protein sequence ID" value="QDU27327.1"/>
    <property type="molecule type" value="Genomic_DNA"/>
</dbReference>
<keyword evidence="3" id="KW-1185">Reference proteome</keyword>
<evidence type="ECO:0000256" key="1">
    <source>
        <dbReference type="SAM" id="SignalP"/>
    </source>
</evidence>
<protein>
    <recommendedName>
        <fullName evidence="4">LamG-like jellyroll fold domain-containing protein</fullName>
    </recommendedName>
</protein>
<organism evidence="2 3">
    <name type="scientific">Anatilimnocola aggregata</name>
    <dbReference type="NCBI Taxonomy" id="2528021"/>
    <lineage>
        <taxon>Bacteria</taxon>
        <taxon>Pseudomonadati</taxon>
        <taxon>Planctomycetota</taxon>
        <taxon>Planctomycetia</taxon>
        <taxon>Pirellulales</taxon>
        <taxon>Pirellulaceae</taxon>
        <taxon>Anatilimnocola</taxon>
    </lineage>
</organism>
<dbReference type="Gene3D" id="2.60.120.200">
    <property type="match status" value="1"/>
</dbReference>
<dbReference type="AlphaFoldDB" id="A0A517YAR4"/>
<dbReference type="KEGG" id="aagg:ETAA8_24140"/>
<evidence type="ECO:0000313" key="3">
    <source>
        <dbReference type="Proteomes" id="UP000315017"/>
    </source>
</evidence>
<feature type="chain" id="PRO_5022079607" description="LamG-like jellyroll fold domain-containing protein" evidence="1">
    <location>
        <begin position="25"/>
        <end position="761"/>
    </location>
</feature>
<dbReference type="InterPro" id="IPR013320">
    <property type="entry name" value="ConA-like_dom_sf"/>
</dbReference>
<accession>A0A517YAR4</accession>
<dbReference type="Proteomes" id="UP000315017">
    <property type="component" value="Chromosome"/>
</dbReference>
<feature type="signal peptide" evidence="1">
    <location>
        <begin position="1"/>
        <end position="24"/>
    </location>
</feature>
<dbReference type="OrthoDB" id="9761789at2"/>
<dbReference type="SUPFAM" id="SSF49899">
    <property type="entry name" value="Concanavalin A-like lectins/glucanases"/>
    <property type="match status" value="1"/>
</dbReference>
<proteinExistence type="predicted"/>
<name>A0A517YAR4_9BACT</name>
<sequence length="761" mass="82491" precursor="true">MRILHRTTALTFLAALCVTHAAVAETTPIAHYHLKSDEGAIRDTAAPAVLESFAKGGPALKSHGEPKVMSNGPAIRSLAYTGSIKFEDANLCYAAPVNLVRGDNWVVEAWAYATQVNDKGLHTVLANGNGGNGFLIVQSGDQWQLFIGGVGGTNLGKVTANTWTHLAIVRDRGITSAWIDGKKVANQLPVGGGGANNFSLGASAPGKESFNGWIAEARVSTFKPGQFAGATDFLVDTAQAKILRDADRALVAKLITGLATAPGVEKVDAFAERAYDKDWLVAAAKTPASVQVIPGEDNQPAQIMLTNGLVSRTFLVTDGNLGCISLRRADKDIEFVRAIKPEARVSLNGQWVDIGGLVGALDQAFITPDWFYRLQSSGKSFRLAGMKVGPCVKPYEWKPKCNAPIDIPWPALGRRVTFEFAPPENNAALAGLHIDLHYEIYDGIPVMMKTFTLRNQSSKEVVVTSFEGEHLAVQPTNSKMMHVESDYSFALANFRETSSGLGIHAAGSRAPFKEYYLGGGTTRFKRDPNWGSMATLNPAEDIFVRDIENALLISTPPTGPNWTVKPGESFDAFRTFTILNDTTEDERRFLAQRRFYKTLAPQSNEHLFEVHAPSSHHIKHLGPLLDQMHEIGFEQLQAPEHPGSFNYADASPGNIAAMKTVCDYAKQYDIRVGAYQLMMASQGWGSRQDNFNCIDPASKAPGSAFGQSACGASAWADMYFTNMWKVIDGAGMRAFKPDGPFHGDCCAATDHPHHKGLEECA</sequence>
<gene>
    <name evidence="2" type="ORF">ETAA8_24140</name>
</gene>
<dbReference type="Pfam" id="PF13385">
    <property type="entry name" value="Laminin_G_3"/>
    <property type="match status" value="1"/>
</dbReference>
<evidence type="ECO:0008006" key="4">
    <source>
        <dbReference type="Google" id="ProtNLM"/>
    </source>
</evidence>
<keyword evidence="1" id="KW-0732">Signal</keyword>
<evidence type="ECO:0000313" key="2">
    <source>
        <dbReference type="EMBL" id="QDU27327.1"/>
    </source>
</evidence>
<dbReference type="RefSeq" id="WP_145088176.1">
    <property type="nucleotide sequence ID" value="NZ_CP036274.1"/>
</dbReference>
<reference evidence="2 3" key="1">
    <citation type="submission" date="2019-02" db="EMBL/GenBank/DDBJ databases">
        <title>Deep-cultivation of Planctomycetes and their phenomic and genomic characterization uncovers novel biology.</title>
        <authorList>
            <person name="Wiegand S."/>
            <person name="Jogler M."/>
            <person name="Boedeker C."/>
            <person name="Pinto D."/>
            <person name="Vollmers J."/>
            <person name="Rivas-Marin E."/>
            <person name="Kohn T."/>
            <person name="Peeters S.H."/>
            <person name="Heuer A."/>
            <person name="Rast P."/>
            <person name="Oberbeckmann S."/>
            <person name="Bunk B."/>
            <person name="Jeske O."/>
            <person name="Meyerdierks A."/>
            <person name="Storesund J.E."/>
            <person name="Kallscheuer N."/>
            <person name="Luecker S."/>
            <person name="Lage O.M."/>
            <person name="Pohl T."/>
            <person name="Merkel B.J."/>
            <person name="Hornburger P."/>
            <person name="Mueller R.-W."/>
            <person name="Bruemmer F."/>
            <person name="Labrenz M."/>
            <person name="Spormann A.M."/>
            <person name="Op den Camp H."/>
            <person name="Overmann J."/>
            <person name="Amann R."/>
            <person name="Jetten M.S.M."/>
            <person name="Mascher T."/>
            <person name="Medema M.H."/>
            <person name="Devos D.P."/>
            <person name="Kaster A.-K."/>
            <person name="Ovreas L."/>
            <person name="Rohde M."/>
            <person name="Galperin M.Y."/>
            <person name="Jogler C."/>
        </authorList>
    </citation>
    <scope>NUCLEOTIDE SEQUENCE [LARGE SCALE GENOMIC DNA]</scope>
    <source>
        <strain evidence="2 3">ETA_A8</strain>
    </source>
</reference>